<evidence type="ECO:0000313" key="2">
    <source>
        <dbReference type="EMBL" id="KXZ51343.1"/>
    </source>
</evidence>
<accession>A0A150GNC4</accession>
<evidence type="ECO:0008006" key="4">
    <source>
        <dbReference type="Google" id="ProtNLM"/>
    </source>
</evidence>
<sequence length="1467" mass="150455">MRAAVAKPPPVEDTPDASGGLDAIITTPSYMSYMDQAGKLLDLSKLVDSDLQLKWFQIDNHLRSQMVVYNSKVVAIPVTTSPQFLFYHLPTFERDGLQVPATWDQAIALAEQYHGKDINGDGQPDYGFCMTPPNCFVDGTLMHSILASFVQTRGPTQGVFLDPESMANLANSSAVDETLKIMRRLRLVGPLFGDCSVFEDALYLRGRCLLSLTSPITFKTAYSPDAPPAYAAMRGRMGIAAVPGSTRVLDRPTGRLVDCDADVCPLARATAPDANGVVRPVNQPVPSTNIIVMINAQSPPKYQFYAYSLFSYLTSPEVLGTQGDALLLDPRLETAPLRSIDMTDQSAALWVARGYDPSDVARFFMAYRAALASPNQAYEPRFAGNLNISLAATLAALVFTNATPGYQPPPVSIPTAMISRLWEHLDSVVMDHALSIHHVVMRSAILEWGGYESATEGDSFIVAFPNPTAALNCALAAQQAAEPRPRPPSASRGREVAVDVRKGSWPPSAAGDAQAAPHARVPSDTVRHPDSGPHSALSQRQLQPPALSRTRTTPSGDATPDDPPDSGLRDSLDSGGPSSVSDPRRVTPSGSYQVVASEGTPEETLGGQSAKSLLVEPRPSVPAGGVEEATQSSRRILLSAAAPATISAVNATAAMAGSRVPSSAHIAEEPQPHHPPAHELSSPPAARSAQPLQSPAQAASAAGGSSAAPALPPDAVLILRGLRVRMGMWTGVASAADVTVNARSGRNQYSGNCIRFAKAVSDTANGGMVVLTEASRSRLDPAAVRAARHVLLYGGLHSVDVGSISGASLPQLHLYLAYGKALLPRALVLKPLRSKGELRPGALAAPVSGHGTVVQMRVVGISTLMSWNADVTGLALTRLHTAVLRLLAAFAAASAGGAPYVACGQVSLLPPDAPGGASGGGAGASGGAMAVVFADAETAVSWAAAVRRAALELEWPPDLLEHELAEEVWASTPANAGFGDCFQSPGGQQQQQSQGPAGSGPSDPNLMGPSGSRSSAQSSGTAQARFAAGKPRNFSFIGPKRSRFSSGVLAAMSPVGGAPGHRPVGGAGGSDASATGSRPPRLETQSSRGNMAPLRSKTLAASPPSPFVTVGVATAAAVTTDGEGSSATAPQPRLLDSPPLRPPVDRVRSGPTQQSASAAAAGAGTGTGGGVPLRVSAGGTVTVLVDPAGLAAAAGIRDGGPRAGVLTAGGARDGSRVGAQASAYVPDGEAAGLPSTSFSIGDAAHVLSEVETAEGAEAAGDVERSTGGAAPRSPPSRAPSAASPLRAVVAAATASPAAGLLVAPPATHAGSGSFQAPPPPPLSSGALAPSPLPSPRGRPPRRAPSELPQLSETVDQPSPSDSGPWDVLRDWAGTGLRGPSNRTIDPGAPPVFSRRTAEAVSFATVSDAGLVVRLLYRGLRLRWGVARGPLKGSLAAGDVSGQICTTMEVARAVPAALAAELTILEKP</sequence>
<feature type="compositionally biased region" description="Gly residues" evidence="1">
    <location>
        <begin position="1057"/>
        <end position="1069"/>
    </location>
</feature>
<dbReference type="PANTHER" id="PTHR43081:SF1">
    <property type="entry name" value="ADENYLATE CYCLASE, TERMINAL-DIFFERENTIATION SPECIFIC"/>
    <property type="match status" value="1"/>
</dbReference>
<dbReference type="PANTHER" id="PTHR43081">
    <property type="entry name" value="ADENYLATE CYCLASE, TERMINAL-DIFFERENTIATION SPECIFIC-RELATED"/>
    <property type="match status" value="1"/>
</dbReference>
<keyword evidence="3" id="KW-1185">Reference proteome</keyword>
<feature type="region of interest" description="Disordered" evidence="1">
    <location>
        <begin position="1055"/>
        <end position="1091"/>
    </location>
</feature>
<feature type="compositionally biased region" description="Low complexity" evidence="1">
    <location>
        <begin position="983"/>
        <end position="1002"/>
    </location>
</feature>
<feature type="compositionally biased region" description="Low complexity" evidence="1">
    <location>
        <begin position="678"/>
        <end position="708"/>
    </location>
</feature>
<gene>
    <name evidence="2" type="ORF">GPECTOR_13g831</name>
</gene>
<organism evidence="2 3">
    <name type="scientific">Gonium pectorale</name>
    <name type="common">Green alga</name>
    <dbReference type="NCBI Taxonomy" id="33097"/>
    <lineage>
        <taxon>Eukaryota</taxon>
        <taxon>Viridiplantae</taxon>
        <taxon>Chlorophyta</taxon>
        <taxon>core chlorophytes</taxon>
        <taxon>Chlorophyceae</taxon>
        <taxon>CS clade</taxon>
        <taxon>Chlamydomonadales</taxon>
        <taxon>Volvocaceae</taxon>
        <taxon>Gonium</taxon>
    </lineage>
</organism>
<dbReference type="EMBL" id="LSYV01000014">
    <property type="protein sequence ID" value="KXZ51343.1"/>
    <property type="molecule type" value="Genomic_DNA"/>
</dbReference>
<comment type="caution">
    <text evidence="2">The sequence shown here is derived from an EMBL/GenBank/DDBJ whole genome shotgun (WGS) entry which is preliminary data.</text>
</comment>
<dbReference type="Gene3D" id="3.40.190.10">
    <property type="entry name" value="Periplasmic binding protein-like II"/>
    <property type="match status" value="1"/>
</dbReference>
<feature type="region of interest" description="Disordered" evidence="1">
    <location>
        <begin position="1119"/>
        <end position="1168"/>
    </location>
</feature>
<feature type="compositionally biased region" description="Low complexity" evidence="1">
    <location>
        <begin position="1010"/>
        <end position="1025"/>
    </location>
</feature>
<dbReference type="Gene3D" id="3.30.70.1230">
    <property type="entry name" value="Nucleotide cyclase"/>
    <property type="match status" value="3"/>
</dbReference>
<dbReference type="InterPro" id="IPR050697">
    <property type="entry name" value="Adenylyl/Guanylyl_Cyclase_3/4"/>
</dbReference>
<dbReference type="OrthoDB" id="542878at2759"/>
<dbReference type="InterPro" id="IPR029787">
    <property type="entry name" value="Nucleotide_cyclase"/>
</dbReference>
<reference evidence="3" key="1">
    <citation type="journal article" date="2016" name="Nat. Commun.">
        <title>The Gonium pectorale genome demonstrates co-option of cell cycle regulation during the evolution of multicellularity.</title>
        <authorList>
            <person name="Hanschen E.R."/>
            <person name="Marriage T.N."/>
            <person name="Ferris P.J."/>
            <person name="Hamaji T."/>
            <person name="Toyoda A."/>
            <person name="Fujiyama A."/>
            <person name="Neme R."/>
            <person name="Noguchi H."/>
            <person name="Minakuchi Y."/>
            <person name="Suzuki M."/>
            <person name="Kawai-Toyooka H."/>
            <person name="Smith D.R."/>
            <person name="Sparks H."/>
            <person name="Anderson J."/>
            <person name="Bakaric R."/>
            <person name="Luria V."/>
            <person name="Karger A."/>
            <person name="Kirschner M.W."/>
            <person name="Durand P.M."/>
            <person name="Michod R.E."/>
            <person name="Nozaki H."/>
            <person name="Olson B.J."/>
        </authorList>
    </citation>
    <scope>NUCLEOTIDE SEQUENCE [LARGE SCALE GENOMIC DNA]</scope>
    <source>
        <strain evidence="3">NIES-2863</strain>
    </source>
</reference>
<evidence type="ECO:0000313" key="3">
    <source>
        <dbReference type="Proteomes" id="UP000075714"/>
    </source>
</evidence>
<feature type="region of interest" description="Disordered" evidence="1">
    <location>
        <begin position="480"/>
        <end position="628"/>
    </location>
</feature>
<dbReference type="SUPFAM" id="SSF55073">
    <property type="entry name" value="Nucleotide cyclase"/>
    <property type="match status" value="2"/>
</dbReference>
<protein>
    <recommendedName>
        <fullName evidence="4">Guanylate cyclase domain-containing protein</fullName>
    </recommendedName>
</protein>
<feature type="region of interest" description="Disordered" evidence="1">
    <location>
        <begin position="1308"/>
        <end position="1389"/>
    </location>
</feature>
<evidence type="ECO:0000256" key="1">
    <source>
        <dbReference type="SAM" id="MobiDB-lite"/>
    </source>
</evidence>
<feature type="region of interest" description="Disordered" evidence="1">
    <location>
        <begin position="976"/>
        <end position="1026"/>
    </location>
</feature>
<dbReference type="Proteomes" id="UP000075714">
    <property type="component" value="Unassembled WGS sequence"/>
</dbReference>
<feature type="compositionally biased region" description="Basic and acidic residues" evidence="1">
    <location>
        <begin position="492"/>
        <end position="502"/>
    </location>
</feature>
<name>A0A150GNC4_GONPE</name>
<proteinExistence type="predicted"/>
<feature type="region of interest" description="Disordered" evidence="1">
    <location>
        <begin position="1254"/>
        <end position="1282"/>
    </location>
</feature>
<feature type="compositionally biased region" description="Polar residues" evidence="1">
    <location>
        <begin position="1348"/>
        <end position="1361"/>
    </location>
</feature>
<feature type="region of interest" description="Disordered" evidence="1">
    <location>
        <begin position="660"/>
        <end position="708"/>
    </location>
</feature>
<dbReference type="SUPFAM" id="SSF53850">
    <property type="entry name" value="Periplasmic binding protein-like II"/>
    <property type="match status" value="1"/>
</dbReference>